<gene>
    <name evidence="1" type="ORF">PN838_00100</name>
</gene>
<evidence type="ECO:0000313" key="1">
    <source>
        <dbReference type="EMBL" id="MDC2887530.1"/>
    </source>
</evidence>
<dbReference type="InterPro" id="IPR021393">
    <property type="entry name" value="DUF3034"/>
</dbReference>
<dbReference type="RefSeq" id="WP_272179364.1">
    <property type="nucleotide sequence ID" value="NZ_JAQOMS010000002.1"/>
</dbReference>
<comment type="caution">
    <text evidence="1">The sequence shown here is derived from an EMBL/GenBank/DDBJ whole genome shotgun (WGS) entry which is preliminary data.</text>
</comment>
<protein>
    <submittedName>
        <fullName evidence="1">DUF3034 family protein</fullName>
    </submittedName>
</protein>
<dbReference type="Proteomes" id="UP001528411">
    <property type="component" value="Unassembled WGS sequence"/>
</dbReference>
<dbReference type="Pfam" id="PF11231">
    <property type="entry name" value="DUF3034"/>
    <property type="match status" value="1"/>
</dbReference>
<organism evidence="1 2">
    <name type="scientific">Psychrosphaera algicola</name>
    <dbReference type="NCBI Taxonomy" id="3023714"/>
    <lineage>
        <taxon>Bacteria</taxon>
        <taxon>Pseudomonadati</taxon>
        <taxon>Pseudomonadota</taxon>
        <taxon>Gammaproteobacteria</taxon>
        <taxon>Alteromonadales</taxon>
        <taxon>Pseudoalteromonadaceae</taxon>
        <taxon>Psychrosphaera</taxon>
    </lineage>
</organism>
<evidence type="ECO:0000313" key="2">
    <source>
        <dbReference type="Proteomes" id="UP001528411"/>
    </source>
</evidence>
<name>A0ABT5F7K0_9GAMM</name>
<keyword evidence="2" id="KW-1185">Reference proteome</keyword>
<reference evidence="1 2" key="1">
    <citation type="submission" date="2023-01" db="EMBL/GenBank/DDBJ databases">
        <title>Psychrosphaera sp. nov., isolated from marine algae.</title>
        <authorList>
            <person name="Bayburt H."/>
            <person name="Choi B.J."/>
            <person name="Kim J.M."/>
            <person name="Choi D.G."/>
            <person name="Jeon C.O."/>
        </authorList>
    </citation>
    <scope>NUCLEOTIDE SEQUENCE [LARGE SCALE GENOMIC DNA]</scope>
    <source>
        <strain evidence="1 2">G1-22</strain>
    </source>
</reference>
<dbReference type="EMBL" id="JAQOMS010000002">
    <property type="protein sequence ID" value="MDC2887530.1"/>
    <property type="molecule type" value="Genomic_DNA"/>
</dbReference>
<accession>A0ABT5F7K0</accession>
<proteinExistence type="predicted"/>
<sequence length="284" mass="30217">MTSWKTILSAILLPTLFVGTLYAGTNDGKLLATAGVTQIEGSAGGGLVPWAVISGYGSRDEVAATVSTTQVSTTDYRLDVTSAAIGLYDKVELSYAKQRFTLSSLGGDIQQEVFGAKVKLYGDAVYGVWPQVSAGLHHKRLKDYVIADAVGAKESSSNTDYYLAATKVHLGLAAGFNVVWNVTARLTKGNQTGFLGYGSASDTSHNLMMEGSAGILLSRNLVIGVEYRQKPDNLGLGEDDWYDIFVAYVPNKNVSLTLVWAKLGSIAGATGQEGLFLNLTGKLW</sequence>